<keyword evidence="3" id="KW-1185">Reference proteome</keyword>
<dbReference type="AlphaFoldDB" id="A0A0A2L180"/>
<dbReference type="Gene3D" id="3.10.180.10">
    <property type="entry name" value="2,3-Dihydroxybiphenyl 1,2-Dioxygenase, domain 1"/>
    <property type="match status" value="2"/>
</dbReference>
<dbReference type="SUPFAM" id="SSF54593">
    <property type="entry name" value="Glyoxalase/Bleomycin resistance protein/Dihydroxybiphenyl dioxygenase"/>
    <property type="match status" value="1"/>
</dbReference>
<dbReference type="GO" id="GO:0046491">
    <property type="term" value="P:L-methylmalonyl-CoA metabolic process"/>
    <property type="evidence" value="ECO:0007669"/>
    <property type="project" value="TreeGrafter"/>
</dbReference>
<name>A0A0A2L180_PENIT</name>
<dbReference type="FunFam" id="3.10.180.10:FF:000039">
    <property type="entry name" value="Trihydroxytoluene oxygenase (AFU_orthologue AFUA_8G02470)"/>
    <property type="match status" value="1"/>
</dbReference>
<evidence type="ECO:0008006" key="4">
    <source>
        <dbReference type="Google" id="ProtNLM"/>
    </source>
</evidence>
<dbReference type="GO" id="GO:0005739">
    <property type="term" value="C:mitochondrion"/>
    <property type="evidence" value="ECO:0007669"/>
    <property type="project" value="TreeGrafter"/>
</dbReference>
<dbReference type="CDD" id="cd07267">
    <property type="entry name" value="THT_Oxygenase_N"/>
    <property type="match status" value="1"/>
</dbReference>
<evidence type="ECO:0000313" key="2">
    <source>
        <dbReference type="EMBL" id="KGO73769.1"/>
    </source>
</evidence>
<dbReference type="Proteomes" id="UP000030104">
    <property type="component" value="Unassembled WGS sequence"/>
</dbReference>
<dbReference type="HOGENOM" id="CLU_052361_0_1_1"/>
<dbReference type="OMA" id="TMAFIRC"/>
<protein>
    <recommendedName>
        <fullName evidence="4">Glyoxalase/fosfomycin resistance/dioxygenase domain-containing protein</fullName>
    </recommendedName>
</protein>
<accession>A0A0A2L180</accession>
<proteinExistence type="predicted"/>
<dbReference type="PANTHER" id="PTHR43048:SF3">
    <property type="entry name" value="METHYLMALONYL-COA EPIMERASE, MITOCHONDRIAL"/>
    <property type="match status" value="1"/>
</dbReference>
<gene>
    <name evidence="2" type="ORF">PITC_034850</name>
</gene>
<dbReference type="EMBL" id="JQGA01000771">
    <property type="protein sequence ID" value="KGO73769.1"/>
    <property type="molecule type" value="Genomic_DNA"/>
</dbReference>
<comment type="caution">
    <text evidence="2">The sequence shown here is derived from an EMBL/GenBank/DDBJ whole genome shotgun (WGS) entry which is preliminary data.</text>
</comment>
<evidence type="ECO:0000256" key="1">
    <source>
        <dbReference type="ARBA" id="ARBA00022723"/>
    </source>
</evidence>
<dbReference type="InterPro" id="IPR029068">
    <property type="entry name" value="Glyas_Bleomycin-R_OHBP_Dase"/>
</dbReference>
<dbReference type="PhylomeDB" id="A0A0A2L180"/>
<dbReference type="PANTHER" id="PTHR43048">
    <property type="entry name" value="METHYLMALONYL-COA EPIMERASE"/>
    <property type="match status" value="1"/>
</dbReference>
<dbReference type="GO" id="GO:0046872">
    <property type="term" value="F:metal ion binding"/>
    <property type="evidence" value="ECO:0007669"/>
    <property type="project" value="UniProtKB-KW"/>
</dbReference>
<reference evidence="2 3" key="1">
    <citation type="journal article" date="2015" name="Mol. Plant Microbe Interact.">
        <title>Genome, transcriptome, and functional analyses of Penicillium expansum provide new insights into secondary metabolism and pathogenicity.</title>
        <authorList>
            <person name="Ballester A.R."/>
            <person name="Marcet-Houben M."/>
            <person name="Levin E."/>
            <person name="Sela N."/>
            <person name="Selma-Lazaro C."/>
            <person name="Carmona L."/>
            <person name="Wisniewski M."/>
            <person name="Droby S."/>
            <person name="Gonzalez-Candelas L."/>
            <person name="Gabaldon T."/>
        </authorList>
    </citation>
    <scope>NUCLEOTIDE SEQUENCE [LARGE SCALE GENOMIC DNA]</scope>
    <source>
        <strain evidence="2 3">PHI-1</strain>
    </source>
</reference>
<dbReference type="GO" id="GO:0004493">
    <property type="term" value="F:methylmalonyl-CoA epimerase activity"/>
    <property type="evidence" value="ECO:0007669"/>
    <property type="project" value="TreeGrafter"/>
</dbReference>
<keyword evidence="1" id="KW-0479">Metal-binding</keyword>
<organism evidence="2 3">
    <name type="scientific">Penicillium italicum</name>
    <name type="common">Blue mold</name>
    <dbReference type="NCBI Taxonomy" id="40296"/>
    <lineage>
        <taxon>Eukaryota</taxon>
        <taxon>Fungi</taxon>
        <taxon>Dikarya</taxon>
        <taxon>Ascomycota</taxon>
        <taxon>Pezizomycotina</taxon>
        <taxon>Eurotiomycetes</taxon>
        <taxon>Eurotiomycetidae</taxon>
        <taxon>Eurotiales</taxon>
        <taxon>Aspergillaceae</taxon>
        <taxon>Penicillium</taxon>
    </lineage>
</organism>
<evidence type="ECO:0000313" key="3">
    <source>
        <dbReference type="Proteomes" id="UP000030104"/>
    </source>
</evidence>
<dbReference type="OrthoDB" id="3360610at2759"/>
<sequence length="265" mass="30138">MTDTPQINLVRIAHVFYTHRDITKAHEFLLDFGFQEVKRVGKDIYYRGTSSQPFVYCARHGEEDVFGGAAFVVESEADLVAAQQLPGATEIYNLNDAPGGGRCVTFHDPIDAFPFHLVHGQTPCADEKALPQLDFNFPMEKHRAGNKMQRFQKGPAPVHKLGHFGMCVTNFSKAFEFYTTRFNFKPSDVLGHDWLRSKGYENCWGVGRHIMGSQIFDYWFDPSRFIIEHYVDGDLVDDQHPINRSLASPDSLHVWGPDVPPTFLQ</sequence>
<dbReference type="InterPro" id="IPR051785">
    <property type="entry name" value="MMCE/EMCE_epimerase"/>
</dbReference>